<sequence>MRGQKQSGSGEKDLGFAEMRIVINKLFKKMGNLIPRHHHRSHSKSLNLIPCCHDRNSMHGSFEVKLRIVKKERLLYHYPDGSVVEIKRHISTDGRSMYAAVSGALNPIDCTHCKAFIIEFYDNARVRGDQFSGVEALNHLHQVALKLLRSGRYPTGFDVAEDLGLTVEVHVYTTECLIAWLDRHRSPSAATGRAIVTSLERVVPLDIGKEACCVCLEGLGDEDGEESKDKDMEMETGVLMKMSCGHTFHGHCILEWLLTSPHCPLCRSKI</sequence>
<evidence type="ECO:0000256" key="5">
    <source>
        <dbReference type="ARBA" id="ARBA00022771"/>
    </source>
</evidence>
<name>A0A9Q1JG91_9CARY</name>
<keyword evidence="5 8" id="KW-0863">Zinc-finger</keyword>
<dbReference type="Proteomes" id="UP001153076">
    <property type="component" value="Unassembled WGS sequence"/>
</dbReference>
<reference evidence="10" key="1">
    <citation type="submission" date="2022-04" db="EMBL/GenBank/DDBJ databases">
        <title>Carnegiea gigantea Genome sequencing and assembly v2.</title>
        <authorList>
            <person name="Copetti D."/>
            <person name="Sanderson M.J."/>
            <person name="Burquez A."/>
            <person name="Wojciechowski M.F."/>
        </authorList>
    </citation>
    <scope>NUCLEOTIDE SEQUENCE</scope>
    <source>
        <strain evidence="10">SGP5-SGP5p</strain>
        <tissue evidence="10">Aerial part</tissue>
    </source>
</reference>
<dbReference type="PANTHER" id="PTHR15710">
    <property type="entry name" value="E3 UBIQUITIN-PROTEIN LIGASE PRAJA"/>
    <property type="match status" value="1"/>
</dbReference>
<evidence type="ECO:0000256" key="1">
    <source>
        <dbReference type="ARBA" id="ARBA00000900"/>
    </source>
</evidence>
<dbReference type="GO" id="GO:0008270">
    <property type="term" value="F:zinc ion binding"/>
    <property type="evidence" value="ECO:0007669"/>
    <property type="project" value="UniProtKB-KW"/>
</dbReference>
<evidence type="ECO:0000313" key="10">
    <source>
        <dbReference type="EMBL" id="KAJ8423482.1"/>
    </source>
</evidence>
<keyword evidence="7" id="KW-0862">Zinc</keyword>
<dbReference type="InterPro" id="IPR013083">
    <property type="entry name" value="Znf_RING/FYVE/PHD"/>
</dbReference>
<dbReference type="InterPro" id="IPR001841">
    <property type="entry name" value="Znf_RING"/>
</dbReference>
<gene>
    <name evidence="10" type="ORF">Cgig2_019354</name>
</gene>
<evidence type="ECO:0000256" key="8">
    <source>
        <dbReference type="PROSITE-ProRule" id="PRU00175"/>
    </source>
</evidence>
<accession>A0A9Q1JG91</accession>
<keyword evidence="6" id="KW-0833">Ubl conjugation pathway</keyword>
<dbReference type="EC" id="2.3.2.27" evidence="3"/>
<evidence type="ECO:0000256" key="6">
    <source>
        <dbReference type="ARBA" id="ARBA00022786"/>
    </source>
</evidence>
<dbReference type="Pfam" id="PF12678">
    <property type="entry name" value="zf-rbx1"/>
    <property type="match status" value="1"/>
</dbReference>
<dbReference type="InterPro" id="IPR024766">
    <property type="entry name" value="Znf_RING_H2"/>
</dbReference>
<dbReference type="SUPFAM" id="SSF57850">
    <property type="entry name" value="RING/U-box"/>
    <property type="match status" value="1"/>
</dbReference>
<proteinExistence type="predicted"/>
<evidence type="ECO:0000256" key="2">
    <source>
        <dbReference type="ARBA" id="ARBA00004906"/>
    </source>
</evidence>
<organism evidence="10 11">
    <name type="scientific">Carnegiea gigantea</name>
    <dbReference type="NCBI Taxonomy" id="171969"/>
    <lineage>
        <taxon>Eukaryota</taxon>
        <taxon>Viridiplantae</taxon>
        <taxon>Streptophyta</taxon>
        <taxon>Embryophyta</taxon>
        <taxon>Tracheophyta</taxon>
        <taxon>Spermatophyta</taxon>
        <taxon>Magnoliopsida</taxon>
        <taxon>eudicotyledons</taxon>
        <taxon>Gunneridae</taxon>
        <taxon>Pentapetalae</taxon>
        <taxon>Caryophyllales</taxon>
        <taxon>Cactineae</taxon>
        <taxon>Cactaceae</taxon>
        <taxon>Cactoideae</taxon>
        <taxon>Echinocereeae</taxon>
        <taxon>Carnegiea</taxon>
    </lineage>
</organism>
<evidence type="ECO:0000259" key="9">
    <source>
        <dbReference type="PROSITE" id="PS50089"/>
    </source>
</evidence>
<keyword evidence="11" id="KW-1185">Reference proteome</keyword>
<dbReference type="Gene3D" id="3.30.40.10">
    <property type="entry name" value="Zinc/RING finger domain, C3HC4 (zinc finger)"/>
    <property type="match status" value="1"/>
</dbReference>
<evidence type="ECO:0000256" key="3">
    <source>
        <dbReference type="ARBA" id="ARBA00012483"/>
    </source>
</evidence>
<evidence type="ECO:0000256" key="7">
    <source>
        <dbReference type="ARBA" id="ARBA00022833"/>
    </source>
</evidence>
<dbReference type="GO" id="GO:0016567">
    <property type="term" value="P:protein ubiquitination"/>
    <property type="evidence" value="ECO:0007669"/>
    <property type="project" value="TreeGrafter"/>
</dbReference>
<evidence type="ECO:0000313" key="11">
    <source>
        <dbReference type="Proteomes" id="UP001153076"/>
    </source>
</evidence>
<dbReference type="SMART" id="SM00184">
    <property type="entry name" value="RING"/>
    <property type="match status" value="1"/>
</dbReference>
<dbReference type="EMBL" id="JAKOGI010001951">
    <property type="protein sequence ID" value="KAJ8423482.1"/>
    <property type="molecule type" value="Genomic_DNA"/>
</dbReference>
<dbReference type="GO" id="GO:0061630">
    <property type="term" value="F:ubiquitin protein ligase activity"/>
    <property type="evidence" value="ECO:0007669"/>
    <property type="project" value="UniProtKB-EC"/>
</dbReference>
<evidence type="ECO:0000256" key="4">
    <source>
        <dbReference type="ARBA" id="ARBA00022723"/>
    </source>
</evidence>
<dbReference type="PANTHER" id="PTHR15710:SF243">
    <property type="entry name" value="E3 UBIQUITIN-PROTEIN LIGASE PRAJA-2 ISOFORM X1"/>
    <property type="match status" value="1"/>
</dbReference>
<keyword evidence="4" id="KW-0479">Metal-binding</keyword>
<feature type="domain" description="RING-type" evidence="9">
    <location>
        <begin position="212"/>
        <end position="267"/>
    </location>
</feature>
<protein>
    <recommendedName>
        <fullName evidence="3">RING-type E3 ubiquitin transferase</fullName>
        <ecNumber evidence="3">2.3.2.27</ecNumber>
    </recommendedName>
</protein>
<dbReference type="GO" id="GO:0005737">
    <property type="term" value="C:cytoplasm"/>
    <property type="evidence" value="ECO:0007669"/>
    <property type="project" value="TreeGrafter"/>
</dbReference>
<comment type="catalytic activity">
    <reaction evidence="1">
        <text>S-ubiquitinyl-[E2 ubiquitin-conjugating enzyme]-L-cysteine + [acceptor protein]-L-lysine = [E2 ubiquitin-conjugating enzyme]-L-cysteine + N(6)-ubiquitinyl-[acceptor protein]-L-lysine.</text>
        <dbReference type="EC" id="2.3.2.27"/>
    </reaction>
</comment>
<comment type="caution">
    <text evidence="10">The sequence shown here is derived from an EMBL/GenBank/DDBJ whole genome shotgun (WGS) entry which is preliminary data.</text>
</comment>
<dbReference type="PROSITE" id="PS50089">
    <property type="entry name" value="ZF_RING_2"/>
    <property type="match status" value="1"/>
</dbReference>
<dbReference type="AlphaFoldDB" id="A0A9Q1JG91"/>
<comment type="pathway">
    <text evidence="2">Protein modification; protein ubiquitination.</text>
</comment>
<dbReference type="OrthoDB" id="8062037at2759"/>